<dbReference type="Proteomes" id="UP000218172">
    <property type="component" value="Unassembled WGS sequence"/>
</dbReference>
<evidence type="ECO:0000313" key="1">
    <source>
        <dbReference type="EMBL" id="PCH58272.1"/>
    </source>
</evidence>
<name>A0A2A4MEA1_9GAMM</name>
<accession>A0A2A4MEA1</accession>
<comment type="caution">
    <text evidence="1">The sequence shown here is derived from an EMBL/GenBank/DDBJ whole genome shotgun (WGS) entry which is preliminary data.</text>
</comment>
<reference evidence="2" key="1">
    <citation type="submission" date="2017-08" db="EMBL/GenBank/DDBJ databases">
        <title>A dynamic microbial community with high functional redundancy inhabits the cold, oxic subseafloor aquifer.</title>
        <authorList>
            <person name="Tully B.J."/>
            <person name="Wheat C.G."/>
            <person name="Glazer B.T."/>
            <person name="Huber J.A."/>
        </authorList>
    </citation>
    <scope>NUCLEOTIDE SEQUENCE [LARGE SCALE GENOMIC DNA]</scope>
</reference>
<dbReference type="SUPFAM" id="SSF53474">
    <property type="entry name" value="alpha/beta-Hydrolases"/>
    <property type="match status" value="1"/>
</dbReference>
<gene>
    <name evidence="1" type="ORF">COC19_08635</name>
</gene>
<dbReference type="GO" id="GO:0016787">
    <property type="term" value="F:hydrolase activity"/>
    <property type="evidence" value="ECO:0007669"/>
    <property type="project" value="UniProtKB-KW"/>
</dbReference>
<sequence>MNRLQRSLEQADYRVVNMRYPSTKFPIAELAQKAVSESLQQCHLSNFLKSPRAVPPQGQVHFVTHSLGGILVRQYLSTSPMASLGRVVMLGPPNKGSELIDTLSGLPGFNTFNGPAGAELGTGELSVPNSLGPANFELGIIAGTQSMNFILSSFLPKPNDGKVSVESTKIEGMNDHISLPVTHTFMMNNSQVIEQVMIFLRQGEFQRP</sequence>
<dbReference type="AlphaFoldDB" id="A0A2A4MEA1"/>
<dbReference type="PANTHER" id="PTHR37946">
    <property type="entry name" value="SLL1969 PROTEIN"/>
    <property type="match status" value="1"/>
</dbReference>
<proteinExistence type="predicted"/>
<dbReference type="PANTHER" id="PTHR37946:SF1">
    <property type="entry name" value="SLL1969 PROTEIN"/>
    <property type="match status" value="1"/>
</dbReference>
<dbReference type="EMBL" id="NVQR01000168">
    <property type="protein sequence ID" value="PCH58272.1"/>
    <property type="molecule type" value="Genomic_DNA"/>
</dbReference>
<evidence type="ECO:0000313" key="2">
    <source>
        <dbReference type="Proteomes" id="UP000218172"/>
    </source>
</evidence>
<protein>
    <submittedName>
        <fullName evidence="1">Alpha/beta hydrolase</fullName>
    </submittedName>
</protein>
<dbReference type="InterPro" id="IPR029058">
    <property type="entry name" value="AB_hydrolase_fold"/>
</dbReference>
<dbReference type="Gene3D" id="3.40.50.1820">
    <property type="entry name" value="alpha/beta hydrolase"/>
    <property type="match status" value="1"/>
</dbReference>
<organism evidence="1 2">
    <name type="scientific">SAR86 cluster bacterium</name>
    <dbReference type="NCBI Taxonomy" id="2030880"/>
    <lineage>
        <taxon>Bacteria</taxon>
        <taxon>Pseudomonadati</taxon>
        <taxon>Pseudomonadota</taxon>
        <taxon>Gammaproteobacteria</taxon>
        <taxon>SAR86 cluster</taxon>
    </lineage>
</organism>
<keyword evidence="1" id="KW-0378">Hydrolase</keyword>